<dbReference type="EMBL" id="CAJNOR010006305">
    <property type="protein sequence ID" value="CAF1591652.1"/>
    <property type="molecule type" value="Genomic_DNA"/>
</dbReference>
<organism evidence="2 5">
    <name type="scientific">Adineta ricciae</name>
    <name type="common">Rotifer</name>
    <dbReference type="NCBI Taxonomy" id="249248"/>
    <lineage>
        <taxon>Eukaryota</taxon>
        <taxon>Metazoa</taxon>
        <taxon>Spiralia</taxon>
        <taxon>Gnathifera</taxon>
        <taxon>Rotifera</taxon>
        <taxon>Eurotatoria</taxon>
        <taxon>Bdelloidea</taxon>
        <taxon>Adinetida</taxon>
        <taxon>Adinetidae</taxon>
        <taxon>Adineta</taxon>
    </lineage>
</organism>
<reference evidence="2" key="1">
    <citation type="submission" date="2021-02" db="EMBL/GenBank/DDBJ databases">
        <authorList>
            <person name="Nowell W R."/>
        </authorList>
    </citation>
    <scope>NUCLEOTIDE SEQUENCE</scope>
</reference>
<dbReference type="SUPFAM" id="SSF57302">
    <property type="entry name" value="Snake toxin-like"/>
    <property type="match status" value="1"/>
</dbReference>
<protein>
    <submittedName>
        <fullName evidence="2">Uncharacterized protein</fullName>
    </submittedName>
</protein>
<feature type="signal peptide" evidence="1">
    <location>
        <begin position="1"/>
        <end position="21"/>
    </location>
</feature>
<comment type="caution">
    <text evidence="2">The sequence shown here is derived from an EMBL/GenBank/DDBJ whole genome shotgun (WGS) entry which is preliminary data.</text>
</comment>
<keyword evidence="1" id="KW-0732">Signal</keyword>
<dbReference type="InterPro" id="IPR045860">
    <property type="entry name" value="Snake_toxin-like_sf"/>
</dbReference>
<name>A0A815U340_ADIRI</name>
<gene>
    <name evidence="2" type="ORF">EDS130_LOCUS43095</name>
    <name evidence="3" type="ORF">XAT740_LOCUS46640</name>
</gene>
<sequence>MSVNIILICVVLLIIQRSVVSLKCYKCSGGTPGCGPLFNAKDAGVTIVEDVGNIVCLKMVHLSNDRFMERRGDTTSCTTSISSPSATTDGSVNYCCSTDLCNGAQIKLASIMLGLSLATLILFLTK</sequence>
<proteinExistence type="predicted"/>
<feature type="chain" id="PRO_5036229003" evidence="1">
    <location>
        <begin position="22"/>
        <end position="126"/>
    </location>
</feature>
<evidence type="ECO:0000313" key="3">
    <source>
        <dbReference type="EMBL" id="CAF1591652.1"/>
    </source>
</evidence>
<evidence type="ECO:0000313" key="2">
    <source>
        <dbReference type="EMBL" id="CAF1508619.1"/>
    </source>
</evidence>
<evidence type="ECO:0000256" key="1">
    <source>
        <dbReference type="SAM" id="SignalP"/>
    </source>
</evidence>
<dbReference type="AlphaFoldDB" id="A0A815U340"/>
<dbReference type="EMBL" id="CAJNOJ010000678">
    <property type="protein sequence ID" value="CAF1508619.1"/>
    <property type="molecule type" value="Genomic_DNA"/>
</dbReference>
<keyword evidence="4" id="KW-1185">Reference proteome</keyword>
<dbReference type="Proteomes" id="UP000663852">
    <property type="component" value="Unassembled WGS sequence"/>
</dbReference>
<dbReference type="Proteomes" id="UP000663828">
    <property type="component" value="Unassembled WGS sequence"/>
</dbReference>
<evidence type="ECO:0000313" key="4">
    <source>
        <dbReference type="Proteomes" id="UP000663828"/>
    </source>
</evidence>
<accession>A0A815U340</accession>
<evidence type="ECO:0000313" key="5">
    <source>
        <dbReference type="Proteomes" id="UP000663852"/>
    </source>
</evidence>